<sequence length="88" mass="9760">MPRRVTSSKNLTAWGPELREAQWEGIPSPHARTPEPSSSWIQTGNYFKMVVKEDGGLHEILPEVARNSVPEGTTTRDSMSSRGRIDPG</sequence>
<keyword evidence="3" id="KW-1185">Reference proteome</keyword>
<evidence type="ECO:0000313" key="3">
    <source>
        <dbReference type="Proteomes" id="UP000235388"/>
    </source>
</evidence>
<feature type="compositionally biased region" description="Polar residues" evidence="1">
    <location>
        <begin position="70"/>
        <end position="81"/>
    </location>
</feature>
<evidence type="ECO:0000256" key="1">
    <source>
        <dbReference type="SAM" id="MobiDB-lite"/>
    </source>
</evidence>
<accession>A0A2N5SZ69</accession>
<dbReference type="Proteomes" id="UP000235388">
    <property type="component" value="Unassembled WGS sequence"/>
</dbReference>
<dbReference type="EMBL" id="PGCJ01000830">
    <property type="protein sequence ID" value="PLW18502.1"/>
    <property type="molecule type" value="Genomic_DNA"/>
</dbReference>
<feature type="region of interest" description="Disordered" evidence="1">
    <location>
        <begin position="67"/>
        <end position="88"/>
    </location>
</feature>
<comment type="caution">
    <text evidence="2">The sequence shown here is derived from an EMBL/GenBank/DDBJ whole genome shotgun (WGS) entry which is preliminary data.</text>
</comment>
<name>A0A2N5SZ69_9BASI</name>
<protein>
    <submittedName>
        <fullName evidence="2">Uncharacterized protein</fullName>
    </submittedName>
</protein>
<organism evidence="2 3">
    <name type="scientific">Puccinia coronata f. sp. avenae</name>
    <dbReference type="NCBI Taxonomy" id="200324"/>
    <lineage>
        <taxon>Eukaryota</taxon>
        <taxon>Fungi</taxon>
        <taxon>Dikarya</taxon>
        <taxon>Basidiomycota</taxon>
        <taxon>Pucciniomycotina</taxon>
        <taxon>Pucciniomycetes</taxon>
        <taxon>Pucciniales</taxon>
        <taxon>Pucciniaceae</taxon>
        <taxon>Puccinia</taxon>
    </lineage>
</organism>
<evidence type="ECO:0000313" key="2">
    <source>
        <dbReference type="EMBL" id="PLW18502.1"/>
    </source>
</evidence>
<reference evidence="2 3" key="1">
    <citation type="submission" date="2017-11" db="EMBL/GenBank/DDBJ databases">
        <title>De novo assembly and phasing of dikaryotic genomes from two isolates of Puccinia coronata f. sp. avenae, the causal agent of oat crown rust.</title>
        <authorList>
            <person name="Miller M.E."/>
            <person name="Zhang Y."/>
            <person name="Omidvar V."/>
            <person name="Sperschneider J."/>
            <person name="Schwessinger B."/>
            <person name="Raley C."/>
            <person name="Palmer J.M."/>
            <person name="Garnica D."/>
            <person name="Upadhyaya N."/>
            <person name="Rathjen J."/>
            <person name="Taylor J.M."/>
            <person name="Park R.F."/>
            <person name="Dodds P.N."/>
            <person name="Hirsch C.D."/>
            <person name="Kianian S.F."/>
            <person name="Figueroa M."/>
        </authorList>
    </citation>
    <scope>NUCLEOTIDE SEQUENCE [LARGE SCALE GENOMIC DNA]</scope>
    <source>
        <strain evidence="2">12NC29</strain>
    </source>
</reference>
<dbReference type="AlphaFoldDB" id="A0A2N5SZ69"/>
<gene>
    <name evidence="2" type="ORF">PCANC_12277</name>
</gene>
<proteinExistence type="predicted"/>